<dbReference type="CDD" id="cd00200">
    <property type="entry name" value="WD40"/>
    <property type="match status" value="1"/>
</dbReference>
<dbReference type="SMART" id="SM00320">
    <property type="entry name" value="WD40"/>
    <property type="match status" value="13"/>
</dbReference>
<feature type="repeat" description="WD" evidence="3">
    <location>
        <begin position="290"/>
        <end position="323"/>
    </location>
</feature>
<keyword evidence="1 3" id="KW-0853">WD repeat</keyword>
<evidence type="ECO:0000256" key="3">
    <source>
        <dbReference type="PROSITE-ProRule" id="PRU00221"/>
    </source>
</evidence>
<feature type="repeat" description="WD" evidence="3">
    <location>
        <begin position="245"/>
        <end position="289"/>
    </location>
</feature>
<dbReference type="PROSITE" id="PS50294">
    <property type="entry name" value="WD_REPEATS_REGION"/>
    <property type="match status" value="3"/>
</dbReference>
<dbReference type="InterPro" id="IPR019775">
    <property type="entry name" value="WD40_repeat_CS"/>
</dbReference>
<dbReference type="PROSITE" id="PS50082">
    <property type="entry name" value="WD_REPEATS_2"/>
    <property type="match status" value="4"/>
</dbReference>
<evidence type="ECO:0000313" key="7">
    <source>
        <dbReference type="Proteomes" id="UP001549921"/>
    </source>
</evidence>
<evidence type="ECO:0000259" key="5">
    <source>
        <dbReference type="PROSITE" id="PS51698"/>
    </source>
</evidence>
<gene>
    <name evidence="6" type="ORF">ABMA28_005490</name>
</gene>
<dbReference type="InterPro" id="IPR001680">
    <property type="entry name" value="WD40_rpt"/>
</dbReference>
<dbReference type="InterPro" id="IPR015943">
    <property type="entry name" value="WD40/YVTN_repeat-like_dom_sf"/>
</dbReference>
<feature type="repeat" description="WD" evidence="3">
    <location>
        <begin position="58"/>
        <end position="89"/>
    </location>
</feature>
<dbReference type="SUPFAM" id="SSF57850">
    <property type="entry name" value="RING/U-box"/>
    <property type="match status" value="1"/>
</dbReference>
<dbReference type="AlphaFoldDB" id="A0ABD0SLU2"/>
<organism evidence="6 7">
    <name type="scientific">Loxostege sticticalis</name>
    <name type="common">Beet webworm moth</name>
    <dbReference type="NCBI Taxonomy" id="481309"/>
    <lineage>
        <taxon>Eukaryota</taxon>
        <taxon>Metazoa</taxon>
        <taxon>Ecdysozoa</taxon>
        <taxon>Arthropoda</taxon>
        <taxon>Hexapoda</taxon>
        <taxon>Insecta</taxon>
        <taxon>Pterygota</taxon>
        <taxon>Neoptera</taxon>
        <taxon>Endopterygota</taxon>
        <taxon>Lepidoptera</taxon>
        <taxon>Glossata</taxon>
        <taxon>Ditrysia</taxon>
        <taxon>Pyraloidea</taxon>
        <taxon>Crambidae</taxon>
        <taxon>Pyraustinae</taxon>
        <taxon>Loxostege</taxon>
    </lineage>
</organism>
<reference evidence="6 7" key="1">
    <citation type="submission" date="2024-06" db="EMBL/GenBank/DDBJ databases">
        <title>A chromosome-level genome assembly of beet webworm, Loxostege sticticalis.</title>
        <authorList>
            <person name="Zhang Y."/>
        </authorList>
    </citation>
    <scope>NUCLEOTIDE SEQUENCE [LARGE SCALE GENOMIC DNA]</scope>
    <source>
        <strain evidence="6">AQ028</strain>
        <tissue evidence="6">Male pupae</tissue>
    </source>
</reference>
<dbReference type="Pfam" id="PF00400">
    <property type="entry name" value="WD40"/>
    <property type="match status" value="9"/>
</dbReference>
<dbReference type="PROSITE" id="PS00678">
    <property type="entry name" value="WD_REPEATS_1"/>
    <property type="match status" value="1"/>
</dbReference>
<keyword evidence="2" id="KW-0677">Repeat</keyword>
<proteinExistence type="predicted"/>
<accession>A0ABD0SLU2</accession>
<dbReference type="EMBL" id="JBEDNZ010000018">
    <property type="protein sequence ID" value="KAL0820811.1"/>
    <property type="molecule type" value="Genomic_DNA"/>
</dbReference>
<dbReference type="PANTHER" id="PTHR19848:SF8">
    <property type="entry name" value="F-BOX AND WD REPEAT DOMAIN CONTAINING 7"/>
    <property type="match status" value="1"/>
</dbReference>
<feature type="domain" description="U-box" evidence="5">
    <location>
        <begin position="830"/>
        <end position="905"/>
    </location>
</feature>
<dbReference type="Gene3D" id="3.30.40.10">
    <property type="entry name" value="Zinc/RING finger domain, C3HC4 (zinc finger)"/>
    <property type="match status" value="1"/>
</dbReference>
<evidence type="ECO:0000313" key="6">
    <source>
        <dbReference type="EMBL" id="KAL0820811.1"/>
    </source>
</evidence>
<name>A0ABD0SLU2_LOXSC</name>
<dbReference type="InterPro" id="IPR003613">
    <property type="entry name" value="Ubox_domain"/>
</dbReference>
<dbReference type="Pfam" id="PF04564">
    <property type="entry name" value="U-box"/>
    <property type="match status" value="1"/>
</dbReference>
<feature type="repeat" description="WD" evidence="3">
    <location>
        <begin position="426"/>
        <end position="467"/>
    </location>
</feature>
<dbReference type="InterPro" id="IPR013083">
    <property type="entry name" value="Znf_RING/FYVE/PHD"/>
</dbReference>
<evidence type="ECO:0000256" key="2">
    <source>
        <dbReference type="ARBA" id="ARBA00022737"/>
    </source>
</evidence>
<dbReference type="InterPro" id="IPR036322">
    <property type="entry name" value="WD40_repeat_dom_sf"/>
</dbReference>
<sequence length="905" mass="94941">MRMEVGEPSLVQTLRGPRGEVTCADAFGARMAAGGGDRTLRLWRWAGGGGWAEEALVRNAHRYGVTAARWSPGGALLASGGVDGALRVWCGHTLGARRTLAAPSAAAARSLCWAGGTRLLAGHDDGVLCVWHVSRAMLLARLAAHEGALHAVAAPAGGALLLTACTEGVLKVFDLVEVCRSGSDGTPPTPLTWIDGAHDLGALCADANDSGRAAATGGHDARIQLWRASHDNESGRWGLQAAGTLEGHADTVTALRWAGGTDADAFLASASLDRTARLWQAATGTCVHIVQAHPRYLTCVSLAHDLRYMITGSNDKSIRMWSLGSLSLDDELEPACAALSHFALGDLEGIGPVDEDELSEDGAGGGEEEADENGSRRVWHERRAHAGPINCISVHGDLFCTASSDGQIRVFRWSSDDGRAEALHALDAHEYPALACSLGAGGALLLTAGLDGCAYVWDVQMGVVLRSLMVPSGNGAGGDSGGGGVRGARVSPHRPPLLLLTTDDGIAPLWNLADPDPKPLHIYGGHAEAATCCSWSSDGRVLATGGASGELIIHAPPPAPSTLHQEPQAHDLAGVQSCDFAPNGSVPGLEGEGSYLLATAGADSLVRMWLIEIDEEAVTAQVRVIREVRAHGGGVACVRWGTTGLLASAGGDRWARVWRAAAGGGELHAAAAVPAGGAGGAPAVALLDDADGGTLIAVGTLSGELALWRLPAEGSHVLDDDGDPPRFWDEAGVVRWLREYVTRAPAMSKLISAELEVEVEEAARAAQLTGARLLDEPIADLLLAVFGYAEDEVTDEKSSEEQGRAALRKRLEDELEWLRREPPSPALEKEAPHSLLCPLSHRLLTEPARAADGFTYSRRALREWLSASAGGAVSPLSGRRLRNARLHPNYALRETLQDFLREHSE</sequence>
<dbReference type="PANTHER" id="PTHR19848">
    <property type="entry name" value="WD40 REPEAT PROTEIN"/>
    <property type="match status" value="1"/>
</dbReference>
<dbReference type="SMART" id="SM00504">
    <property type="entry name" value="Ubox"/>
    <property type="match status" value="1"/>
</dbReference>
<dbReference type="SUPFAM" id="SSF50978">
    <property type="entry name" value="WD40 repeat-like"/>
    <property type="match status" value="3"/>
</dbReference>
<dbReference type="PROSITE" id="PS51698">
    <property type="entry name" value="U_BOX"/>
    <property type="match status" value="1"/>
</dbReference>
<protein>
    <recommendedName>
        <fullName evidence="5">U-box domain-containing protein</fullName>
    </recommendedName>
</protein>
<feature type="region of interest" description="Disordered" evidence="4">
    <location>
        <begin position="353"/>
        <end position="377"/>
    </location>
</feature>
<dbReference type="CDD" id="cd16655">
    <property type="entry name" value="RING-Ubox_WDSUB1-like"/>
    <property type="match status" value="1"/>
</dbReference>
<dbReference type="Proteomes" id="UP001549921">
    <property type="component" value="Unassembled WGS sequence"/>
</dbReference>
<feature type="compositionally biased region" description="Acidic residues" evidence="4">
    <location>
        <begin position="353"/>
        <end position="372"/>
    </location>
</feature>
<comment type="caution">
    <text evidence="6">The sequence shown here is derived from an EMBL/GenBank/DDBJ whole genome shotgun (WGS) entry which is preliminary data.</text>
</comment>
<evidence type="ECO:0000256" key="1">
    <source>
        <dbReference type="ARBA" id="ARBA00022574"/>
    </source>
</evidence>
<dbReference type="Gene3D" id="2.130.10.10">
    <property type="entry name" value="YVTN repeat-like/Quinoprotein amine dehydrogenase"/>
    <property type="match status" value="4"/>
</dbReference>
<evidence type="ECO:0000256" key="4">
    <source>
        <dbReference type="SAM" id="MobiDB-lite"/>
    </source>
</evidence>